<feature type="compositionally biased region" description="Acidic residues" evidence="2">
    <location>
        <begin position="30"/>
        <end position="39"/>
    </location>
</feature>
<dbReference type="AlphaFoldDB" id="A0AAD5LM40"/>
<dbReference type="GO" id="GO:0015074">
    <property type="term" value="P:DNA integration"/>
    <property type="evidence" value="ECO:0007669"/>
    <property type="project" value="InterPro"/>
</dbReference>
<keyword evidence="1" id="KW-0175">Coiled coil</keyword>
<dbReference type="InterPro" id="IPR001584">
    <property type="entry name" value="Integrase_cat-core"/>
</dbReference>
<dbReference type="InterPro" id="IPR050951">
    <property type="entry name" value="Retrovirus_Pol_polyprotein"/>
</dbReference>
<organism evidence="4 5">
    <name type="scientific">Pythium insidiosum</name>
    <name type="common">Pythiosis disease agent</name>
    <dbReference type="NCBI Taxonomy" id="114742"/>
    <lineage>
        <taxon>Eukaryota</taxon>
        <taxon>Sar</taxon>
        <taxon>Stramenopiles</taxon>
        <taxon>Oomycota</taxon>
        <taxon>Peronosporomycetes</taxon>
        <taxon>Pythiales</taxon>
        <taxon>Pythiaceae</taxon>
        <taxon>Pythium</taxon>
    </lineage>
</organism>
<protein>
    <recommendedName>
        <fullName evidence="3">Integrase catalytic domain-containing protein</fullName>
    </recommendedName>
</protein>
<dbReference type="Proteomes" id="UP001209570">
    <property type="component" value="Unassembled WGS sequence"/>
</dbReference>
<proteinExistence type="predicted"/>
<dbReference type="PROSITE" id="PS50994">
    <property type="entry name" value="INTEGRASE"/>
    <property type="match status" value="1"/>
</dbReference>
<feature type="coiled-coil region" evidence="1">
    <location>
        <begin position="203"/>
        <end position="234"/>
    </location>
</feature>
<evidence type="ECO:0000313" key="4">
    <source>
        <dbReference type="EMBL" id="KAJ0403326.1"/>
    </source>
</evidence>
<name>A0AAD5LM40_PYTIN</name>
<dbReference type="EMBL" id="JAKCXM010000084">
    <property type="protein sequence ID" value="KAJ0403326.1"/>
    <property type="molecule type" value="Genomic_DNA"/>
</dbReference>
<evidence type="ECO:0000256" key="1">
    <source>
        <dbReference type="SAM" id="Coils"/>
    </source>
</evidence>
<feature type="domain" description="Integrase catalytic" evidence="3">
    <location>
        <begin position="60"/>
        <end position="196"/>
    </location>
</feature>
<sequence>MHLDVLRNQLAELPSFNKSPPPADMKDADVGEPDENTPEELEKLWRILEKHQPAFISSGNALPPPARGIISMDFVIPLPASAQGNTALLLFQDMFSGYVMCKAMKDTAAQAVAEAYEEVVFRQFGASSEIRHDQDPRFMSDVFKAFARMMKSQQRATLAYRPQANGQQERSVQSVVRAIKSYISEPAQEDWEDLAACCAPARLDALEKRFGDLARELEERLKEHEKLLHNSKRLLGALGKAGIPEVSRKRRADDTDEAGPRKI</sequence>
<dbReference type="PANTHER" id="PTHR37984:SF5">
    <property type="entry name" value="PROTEIN NYNRIN-LIKE"/>
    <property type="match status" value="1"/>
</dbReference>
<evidence type="ECO:0000313" key="5">
    <source>
        <dbReference type="Proteomes" id="UP001209570"/>
    </source>
</evidence>
<feature type="region of interest" description="Disordered" evidence="2">
    <location>
        <begin position="12"/>
        <end position="39"/>
    </location>
</feature>
<comment type="caution">
    <text evidence="4">The sequence shown here is derived from an EMBL/GenBank/DDBJ whole genome shotgun (WGS) entry which is preliminary data.</text>
</comment>
<evidence type="ECO:0000256" key="2">
    <source>
        <dbReference type="SAM" id="MobiDB-lite"/>
    </source>
</evidence>
<dbReference type="PANTHER" id="PTHR37984">
    <property type="entry name" value="PROTEIN CBG26694"/>
    <property type="match status" value="1"/>
</dbReference>
<accession>A0AAD5LM40</accession>
<evidence type="ECO:0000259" key="3">
    <source>
        <dbReference type="PROSITE" id="PS50994"/>
    </source>
</evidence>
<keyword evidence="5" id="KW-1185">Reference proteome</keyword>
<dbReference type="InterPro" id="IPR036397">
    <property type="entry name" value="RNaseH_sf"/>
</dbReference>
<dbReference type="InterPro" id="IPR012337">
    <property type="entry name" value="RNaseH-like_sf"/>
</dbReference>
<dbReference type="SUPFAM" id="SSF53098">
    <property type="entry name" value="Ribonuclease H-like"/>
    <property type="match status" value="1"/>
</dbReference>
<reference evidence="4" key="1">
    <citation type="submission" date="2021-12" db="EMBL/GenBank/DDBJ databases">
        <title>Prjna785345.</title>
        <authorList>
            <person name="Rujirawat T."/>
            <person name="Krajaejun T."/>
        </authorList>
    </citation>
    <scope>NUCLEOTIDE SEQUENCE</scope>
    <source>
        <strain evidence="4">Pi057C3</strain>
    </source>
</reference>
<gene>
    <name evidence="4" type="ORF">P43SY_009360</name>
</gene>
<dbReference type="GO" id="GO:0003676">
    <property type="term" value="F:nucleic acid binding"/>
    <property type="evidence" value="ECO:0007669"/>
    <property type="project" value="InterPro"/>
</dbReference>
<dbReference type="Gene3D" id="3.30.420.10">
    <property type="entry name" value="Ribonuclease H-like superfamily/Ribonuclease H"/>
    <property type="match status" value="1"/>
</dbReference>